<dbReference type="KEGG" id="act:ACLA_068970"/>
<dbReference type="Proteomes" id="UP000006701">
    <property type="component" value="Unassembled WGS sequence"/>
</dbReference>
<name>A1C648_ASPCL</name>
<evidence type="ECO:0000313" key="2">
    <source>
        <dbReference type="Proteomes" id="UP000006701"/>
    </source>
</evidence>
<dbReference type="VEuPathDB" id="FungiDB:ACLA_068970"/>
<dbReference type="AlphaFoldDB" id="A1C648"/>
<evidence type="ECO:0000313" key="1">
    <source>
        <dbReference type="EMBL" id="EAW13869.1"/>
    </source>
</evidence>
<proteinExistence type="predicted"/>
<dbReference type="EMBL" id="DS027045">
    <property type="protein sequence ID" value="EAW13869.1"/>
    <property type="molecule type" value="Genomic_DNA"/>
</dbReference>
<dbReference type="GeneID" id="4707904"/>
<accession>A1C648</accession>
<dbReference type="RefSeq" id="XP_001275295.1">
    <property type="nucleotide sequence ID" value="XM_001275294.1"/>
</dbReference>
<keyword evidence="2" id="KW-1185">Reference proteome</keyword>
<protein>
    <submittedName>
        <fullName evidence="1">Uncharacterized protein</fullName>
    </submittedName>
</protein>
<organism evidence="1 2">
    <name type="scientific">Aspergillus clavatus (strain ATCC 1007 / CBS 513.65 / DSM 816 / NCTC 3887 / NRRL 1 / QM 1276 / 107)</name>
    <dbReference type="NCBI Taxonomy" id="344612"/>
    <lineage>
        <taxon>Eukaryota</taxon>
        <taxon>Fungi</taxon>
        <taxon>Dikarya</taxon>
        <taxon>Ascomycota</taxon>
        <taxon>Pezizomycotina</taxon>
        <taxon>Eurotiomycetes</taxon>
        <taxon>Eurotiomycetidae</taxon>
        <taxon>Eurotiales</taxon>
        <taxon>Aspergillaceae</taxon>
        <taxon>Aspergillus</taxon>
        <taxon>Aspergillus subgen. Fumigati</taxon>
    </lineage>
</organism>
<gene>
    <name evidence="1" type="ORF">ACLA_068970</name>
</gene>
<sequence length="81" mass="9221">MMMMMMPMPITMRQISSTIPCPICTHRTLYRMTDGGSHIWPDLCQMINAHIRISHCWAFDSNCSNRSSFVIVKSSAQAPKS</sequence>
<reference evidence="1 2" key="1">
    <citation type="journal article" date="2008" name="PLoS Genet.">
        <title>Genomic islands in the pathogenic filamentous fungus Aspergillus fumigatus.</title>
        <authorList>
            <person name="Fedorova N.D."/>
            <person name="Khaldi N."/>
            <person name="Joardar V.S."/>
            <person name="Maiti R."/>
            <person name="Amedeo P."/>
            <person name="Anderson M.J."/>
            <person name="Crabtree J."/>
            <person name="Silva J.C."/>
            <person name="Badger J.H."/>
            <person name="Albarraq A."/>
            <person name="Angiuoli S."/>
            <person name="Bussey H."/>
            <person name="Bowyer P."/>
            <person name="Cotty P.J."/>
            <person name="Dyer P.S."/>
            <person name="Egan A."/>
            <person name="Galens K."/>
            <person name="Fraser-Liggett C.M."/>
            <person name="Haas B.J."/>
            <person name="Inman J.M."/>
            <person name="Kent R."/>
            <person name="Lemieux S."/>
            <person name="Malavazi I."/>
            <person name="Orvis J."/>
            <person name="Roemer T."/>
            <person name="Ronning C.M."/>
            <person name="Sundaram J.P."/>
            <person name="Sutton G."/>
            <person name="Turner G."/>
            <person name="Venter J.C."/>
            <person name="White O.R."/>
            <person name="Whitty B.R."/>
            <person name="Youngman P."/>
            <person name="Wolfe K.H."/>
            <person name="Goldman G.H."/>
            <person name="Wortman J.R."/>
            <person name="Jiang B."/>
            <person name="Denning D.W."/>
            <person name="Nierman W.C."/>
        </authorList>
    </citation>
    <scope>NUCLEOTIDE SEQUENCE [LARGE SCALE GENOMIC DNA]</scope>
    <source>
        <strain evidence="2">ATCC 1007 / CBS 513.65 / DSM 816 / NCTC 3887 / NRRL 1</strain>
    </source>
</reference>
<dbReference type="HOGENOM" id="CLU_2573463_0_0_1"/>